<accession>A0A078AVE9</accession>
<evidence type="ECO:0000313" key="1">
    <source>
        <dbReference type="EMBL" id="CDW86159.1"/>
    </source>
</evidence>
<proteinExistence type="predicted"/>
<organism evidence="1 2">
    <name type="scientific">Stylonychia lemnae</name>
    <name type="common">Ciliate</name>
    <dbReference type="NCBI Taxonomy" id="5949"/>
    <lineage>
        <taxon>Eukaryota</taxon>
        <taxon>Sar</taxon>
        <taxon>Alveolata</taxon>
        <taxon>Ciliophora</taxon>
        <taxon>Intramacronucleata</taxon>
        <taxon>Spirotrichea</taxon>
        <taxon>Stichotrichia</taxon>
        <taxon>Sporadotrichida</taxon>
        <taxon>Oxytrichidae</taxon>
        <taxon>Stylonychinae</taxon>
        <taxon>Stylonychia</taxon>
    </lineage>
</organism>
<dbReference type="InParanoid" id="A0A078AVE9"/>
<dbReference type="AlphaFoldDB" id="A0A078AVE9"/>
<keyword evidence="2" id="KW-1185">Reference proteome</keyword>
<name>A0A078AVE9_STYLE</name>
<protein>
    <submittedName>
        <fullName evidence="1">Uncharacterized protein</fullName>
    </submittedName>
</protein>
<dbReference type="Proteomes" id="UP000039865">
    <property type="component" value="Unassembled WGS sequence"/>
</dbReference>
<reference evidence="1 2" key="1">
    <citation type="submission" date="2014-06" db="EMBL/GenBank/DDBJ databases">
        <authorList>
            <person name="Swart Estienne"/>
        </authorList>
    </citation>
    <scope>NUCLEOTIDE SEQUENCE [LARGE SCALE GENOMIC DNA]</scope>
    <source>
        <strain evidence="1 2">130c</strain>
    </source>
</reference>
<evidence type="ECO:0000313" key="2">
    <source>
        <dbReference type="Proteomes" id="UP000039865"/>
    </source>
</evidence>
<sequence length="255" mass="29321">MTLTTKVITTFSLINSKIPLIVKKSNIIKDVLVLNANYLERILQQQQRQNMGNQRQPKQMDQEASEYWKNYWKDKYKPRNAGQRTRNGNTQDFSSMPMPMPISMAPPIGYGIPAPPHFYNQMAVRYMPPMAHPYQYNPYAGPYPFYPPQVQLPQHYPVGLGMGMAPMPGMAKTTSKSGQALNINYGTFPQPWEEPPYEPFKYYGGHEDDEDAPLEIDYENREIDLTKCLAPLLKGEDANKSFKYPIKLDEDEVES</sequence>
<gene>
    <name evidence="1" type="primary">Contig4978.g5323</name>
    <name evidence="1" type="ORF">STYLEM_15250</name>
</gene>
<dbReference type="EMBL" id="CCKQ01014402">
    <property type="protein sequence ID" value="CDW86159.1"/>
    <property type="molecule type" value="Genomic_DNA"/>
</dbReference>